<feature type="domain" description="SnoaL-like" evidence="1">
    <location>
        <begin position="9"/>
        <end position="109"/>
    </location>
</feature>
<dbReference type="OrthoDB" id="391735at2"/>
<dbReference type="InterPro" id="IPR032710">
    <property type="entry name" value="NTF2-like_dom_sf"/>
</dbReference>
<dbReference type="Pfam" id="PF12680">
    <property type="entry name" value="SnoaL_2"/>
    <property type="match status" value="1"/>
</dbReference>
<name>A0A3S3PYS5_9SPHI</name>
<evidence type="ECO:0000313" key="3">
    <source>
        <dbReference type="Proteomes" id="UP000284120"/>
    </source>
</evidence>
<keyword evidence="3" id="KW-1185">Reference proteome</keyword>
<comment type="caution">
    <text evidence="2">The sequence shown here is derived from an EMBL/GenBank/DDBJ whole genome shotgun (WGS) entry which is preliminary data.</text>
</comment>
<dbReference type="Gene3D" id="3.10.450.50">
    <property type="match status" value="1"/>
</dbReference>
<sequence length="158" mass="18468">MTPNEALIHQFYTAFQQKDVKTMQNSYDDQAIFNDAVFINLDAQEVRAMWQMLLSRSEDMKLSFGKVKEDGDKVTAYWEAHYTFTATGKKVVNKIDAEFEIKDGKIIRHTDTFNFYKWARQAFGSGGLLLGWTNVFKEKVRQTAKKKLDDYMQKLNQQ</sequence>
<protein>
    <submittedName>
        <fullName evidence="2">Nuclear transport factor 2 family protein</fullName>
    </submittedName>
</protein>
<organism evidence="2 3">
    <name type="scientific">Pedobacter chitinilyticus</name>
    <dbReference type="NCBI Taxonomy" id="2233776"/>
    <lineage>
        <taxon>Bacteria</taxon>
        <taxon>Pseudomonadati</taxon>
        <taxon>Bacteroidota</taxon>
        <taxon>Sphingobacteriia</taxon>
        <taxon>Sphingobacteriales</taxon>
        <taxon>Sphingobacteriaceae</taxon>
        <taxon>Pedobacter</taxon>
    </lineage>
</organism>
<dbReference type="SUPFAM" id="SSF54427">
    <property type="entry name" value="NTF2-like"/>
    <property type="match status" value="1"/>
</dbReference>
<dbReference type="RefSeq" id="WP_113647265.1">
    <property type="nucleotide sequence ID" value="NZ_QMHN01000003.1"/>
</dbReference>
<accession>A0A3S3PYS5</accession>
<dbReference type="AlphaFoldDB" id="A0A3S3PYS5"/>
<proteinExistence type="predicted"/>
<evidence type="ECO:0000259" key="1">
    <source>
        <dbReference type="Pfam" id="PF12680"/>
    </source>
</evidence>
<dbReference type="EMBL" id="SAYW01000003">
    <property type="protein sequence ID" value="RWU07355.1"/>
    <property type="molecule type" value="Genomic_DNA"/>
</dbReference>
<evidence type="ECO:0000313" key="2">
    <source>
        <dbReference type="EMBL" id="RWU07355.1"/>
    </source>
</evidence>
<dbReference type="InterPro" id="IPR037401">
    <property type="entry name" value="SnoaL-like"/>
</dbReference>
<dbReference type="Proteomes" id="UP000284120">
    <property type="component" value="Unassembled WGS sequence"/>
</dbReference>
<gene>
    <name evidence="2" type="ORF">DPV69_10185</name>
</gene>
<reference evidence="2 3" key="1">
    <citation type="submission" date="2018-06" db="EMBL/GenBank/DDBJ databases">
        <title>Pedobacter endophyticus sp. nov., an endophytic bacterium isolated from a leaf of Triticum aestivum.</title>
        <authorList>
            <person name="Zhang L."/>
        </authorList>
    </citation>
    <scope>NUCLEOTIDE SEQUENCE [LARGE SCALE GENOMIC DNA]</scope>
    <source>
        <strain evidence="2 3">CM134L-2</strain>
    </source>
</reference>